<proteinExistence type="predicted"/>
<evidence type="ECO:0000313" key="3">
    <source>
        <dbReference type="Proteomes" id="UP000009287"/>
    </source>
</evidence>
<feature type="region of interest" description="Disordered" evidence="1">
    <location>
        <begin position="1"/>
        <end position="36"/>
    </location>
</feature>
<organism evidence="2 3">
    <name type="scientific">Chlamydia trachomatis serovar A (strain A2497)</name>
    <dbReference type="NCBI Taxonomy" id="580047"/>
    <lineage>
        <taxon>Bacteria</taxon>
        <taxon>Pseudomonadati</taxon>
        <taxon>Chlamydiota</taxon>
        <taxon>Chlamydiia</taxon>
        <taxon>Chlamydiales</taxon>
        <taxon>Chlamydiaceae</taxon>
        <taxon>Chlamydia/Chlamydophila group</taxon>
        <taxon>Chlamydia</taxon>
    </lineage>
</organism>
<dbReference type="AlphaFoldDB" id="G4NP31"/>
<dbReference type="KEGG" id="cra:CTO_0956"/>
<sequence length="36" mass="4071">MSFEDAPILNMVKTQKSATHSPSERMRHGRLSINLS</sequence>
<evidence type="ECO:0000256" key="1">
    <source>
        <dbReference type="SAM" id="MobiDB-lite"/>
    </source>
</evidence>
<dbReference type="EMBL" id="CP002401">
    <property type="protein sequence ID" value="AEP35043.1"/>
    <property type="molecule type" value="Genomic_DNA"/>
</dbReference>
<name>G4NP31_CHLT4</name>
<reference evidence="2 3" key="1">
    <citation type="journal article" date="2011" name="J. Exp. Med.">
        <title>A live-attenuated chlamydial vaccine protects against trachoma in nonhuman primates.</title>
        <authorList>
            <person name="Kari L."/>
            <person name="Whitmire W.M."/>
            <person name="Olivares-Zavaleta N."/>
            <person name="Goheen M.M."/>
            <person name="Taylor L.D."/>
            <person name="Carlson J.H."/>
            <person name="Sturdevant G.L."/>
            <person name="Lu C."/>
            <person name="Bakios L.E."/>
            <person name="Randall L.B."/>
            <person name="Parnell M.J."/>
            <person name="Zhong G."/>
            <person name="Caldwell H.D."/>
        </authorList>
    </citation>
    <scope>NUCLEOTIDE SEQUENCE [LARGE SCALE GENOMIC DNA]</scope>
    <source>
        <strain evidence="2 3">A2497</strain>
    </source>
</reference>
<dbReference type="Proteomes" id="UP000009287">
    <property type="component" value="Chromosome"/>
</dbReference>
<accession>G4NP31</accession>
<feature type="compositionally biased region" description="Polar residues" evidence="1">
    <location>
        <begin position="12"/>
        <end position="21"/>
    </location>
</feature>
<evidence type="ECO:0000313" key="2">
    <source>
        <dbReference type="EMBL" id="AEP35043.1"/>
    </source>
</evidence>
<protein>
    <submittedName>
        <fullName evidence="2">Uncharacterized protein</fullName>
    </submittedName>
</protein>
<gene>
    <name evidence="2" type="ordered locus">CTO_0956</name>
</gene>